<feature type="compositionally biased region" description="Low complexity" evidence="1">
    <location>
        <begin position="184"/>
        <end position="196"/>
    </location>
</feature>
<dbReference type="GO" id="GO:0046856">
    <property type="term" value="P:phosphatidylinositol dephosphorylation"/>
    <property type="evidence" value="ECO:0007669"/>
    <property type="project" value="TreeGrafter"/>
</dbReference>
<dbReference type="EMBL" id="PGCJ01000807">
    <property type="protein sequence ID" value="PLW19794.1"/>
    <property type="molecule type" value="Genomic_DNA"/>
</dbReference>
<feature type="compositionally biased region" description="Low complexity" evidence="1">
    <location>
        <begin position="140"/>
        <end position="159"/>
    </location>
</feature>
<dbReference type="AlphaFoldDB" id="A0A2N5T2V6"/>
<feature type="region of interest" description="Disordered" evidence="1">
    <location>
        <begin position="922"/>
        <end position="944"/>
    </location>
</feature>
<evidence type="ECO:0000313" key="5">
    <source>
        <dbReference type="Proteomes" id="UP000235388"/>
    </source>
</evidence>
<dbReference type="InterPro" id="IPR002013">
    <property type="entry name" value="SAC_dom"/>
</dbReference>
<evidence type="ECO:0000313" key="4">
    <source>
        <dbReference type="EMBL" id="PLW19794.1"/>
    </source>
</evidence>
<dbReference type="InterPro" id="IPR034753">
    <property type="entry name" value="hSac2"/>
</dbReference>
<sequence>MSSATSFSLPNQVSLYVASRALFIRPNYHPRLPANDLLVRIEWSQQPTLALIRDQQTIQDELSQPDTLKIQLAGLVGLIQLFQDTYLISISSQSVVARFQEKELHRIEGVLAIPLVYQKAHEIVKNEIIRTRLRIGQTMSSISSSTSNNTSRTTTTTSNDGVSSEIDQQDNIPPEADEDLPQASLPSSSSSPSLSSSVEEGFQKIVESNVINFSRLLWKPKPPDHHDVSIPANTTVETTENHRRSVQLPRSTGPTTLNSRTTEESQSTNLEGRLSLDKKFMAVLCEELTRGGMFYALDWDITHSFQSKADLCSENQLEPIISEPLHTRAQQRFWWNQRLIQPFIRSGFDNLGYVVMQGFVESTQVKISKLQGDQRMDTIILGSSESVSDEAEEENEVQEEADTVDLEIGLISRRSILRPGLRYQRRGIDGAGSVANAVETECVMAVNPSRTGDQQKGQQEEKPVFWSFVQVRGSVPLFWSQNPAGLRPPIVLEGDPTENLDAMKKHFADLCASYGRILVICLAEKSGNEVRLVVEFERQLELLKQTFHPHPTATKDEPVPAEEEKDWVKFLGWDFHQKCKGMHYEKVLDLVQQIDSDISNFGYFSRTGDRQKGVIRSNCIDCLDRTNVIQSAIAKQVLNSFLRHLNLPINPDLTHDQLDVKFNSLWANNGDQISKQYAGTSALKGDFVRTGRRNWRGIVNDATNSVARMWHNSISDFFKQRVIDYTLGINVTTFSQFQQSYLSMDPNDSNRFAKFRLLAIEDAAKQVLSEGESKIEGWNFLTPSEETAAHSVNTVPLGLEERIVILSPKALYIVSYEYVLSKVQEFLRIGFEDIVSLQLGVYITSLADERERDEDENYGFVISYDNATEKKNTYSMRQERSTMTPEGGGDESGSFLMDAESPATRTIKQVVFKAPRELAGDSLPTVSHGLGREEGGGKTGPTGRLTAEGFVAHVVKRIERECNHNQIVFLDEHSSVPDEHPLVHTNQPSEETEKLRKLILLLRSPIISIADHPQPFKLFARMSRGVKQIIG</sequence>
<feature type="compositionally biased region" description="Polar residues" evidence="1">
    <location>
        <begin position="160"/>
        <end position="171"/>
    </location>
</feature>
<reference evidence="4 5" key="1">
    <citation type="submission" date="2017-11" db="EMBL/GenBank/DDBJ databases">
        <title>De novo assembly and phasing of dikaryotic genomes from two isolates of Puccinia coronata f. sp. avenae, the causal agent of oat crown rust.</title>
        <authorList>
            <person name="Miller M.E."/>
            <person name="Zhang Y."/>
            <person name="Omidvar V."/>
            <person name="Sperschneider J."/>
            <person name="Schwessinger B."/>
            <person name="Raley C."/>
            <person name="Palmer J.M."/>
            <person name="Garnica D."/>
            <person name="Upadhyaya N."/>
            <person name="Rathjen J."/>
            <person name="Taylor J.M."/>
            <person name="Park R.F."/>
            <person name="Dodds P.N."/>
            <person name="Hirsch C.D."/>
            <person name="Kianian S.F."/>
            <person name="Figueroa M."/>
        </authorList>
    </citation>
    <scope>NUCLEOTIDE SEQUENCE [LARGE SCALE GENOMIC DNA]</scope>
    <source>
        <strain evidence="4">12NC29</strain>
    </source>
</reference>
<dbReference type="Pfam" id="PF12456">
    <property type="entry name" value="hSac2"/>
    <property type="match status" value="1"/>
</dbReference>
<dbReference type="PANTHER" id="PTHR45662:SF7">
    <property type="entry name" value="SACI DOMAIN PROTEIN (AFU_ORTHOLOGUE AFUA_1G15890)"/>
    <property type="match status" value="1"/>
</dbReference>
<feature type="region of interest" description="Disordered" evidence="1">
    <location>
        <begin position="236"/>
        <end position="270"/>
    </location>
</feature>
<dbReference type="InterPro" id="IPR022158">
    <property type="entry name" value="Inositol_phosphatase"/>
</dbReference>
<feature type="compositionally biased region" description="Polar residues" evidence="1">
    <location>
        <begin position="248"/>
        <end position="270"/>
    </location>
</feature>
<evidence type="ECO:0000256" key="1">
    <source>
        <dbReference type="SAM" id="MobiDB-lite"/>
    </source>
</evidence>
<dbReference type="OrthoDB" id="405996at2759"/>
<proteinExistence type="predicted"/>
<dbReference type="PANTHER" id="PTHR45662">
    <property type="entry name" value="PHOSPHATIDYLINOSITIDE PHOSPHATASE SAC1"/>
    <property type="match status" value="1"/>
</dbReference>
<evidence type="ECO:0000259" key="3">
    <source>
        <dbReference type="PROSITE" id="PS51791"/>
    </source>
</evidence>
<evidence type="ECO:0008006" key="6">
    <source>
        <dbReference type="Google" id="ProtNLM"/>
    </source>
</evidence>
<dbReference type="PROSITE" id="PS51791">
    <property type="entry name" value="HSAC2"/>
    <property type="match status" value="1"/>
</dbReference>
<accession>A0A2N5T2V6</accession>
<feature type="region of interest" description="Disordered" evidence="1">
    <location>
        <begin position="873"/>
        <end position="894"/>
    </location>
</feature>
<feature type="region of interest" description="Disordered" evidence="1">
    <location>
        <begin position="140"/>
        <end position="196"/>
    </location>
</feature>
<dbReference type="PROSITE" id="PS50275">
    <property type="entry name" value="SAC"/>
    <property type="match status" value="1"/>
</dbReference>
<dbReference type="GO" id="GO:0005783">
    <property type="term" value="C:endoplasmic reticulum"/>
    <property type="evidence" value="ECO:0007669"/>
    <property type="project" value="TreeGrafter"/>
</dbReference>
<organism evidence="4 5">
    <name type="scientific">Puccinia coronata f. sp. avenae</name>
    <dbReference type="NCBI Taxonomy" id="200324"/>
    <lineage>
        <taxon>Eukaryota</taxon>
        <taxon>Fungi</taxon>
        <taxon>Dikarya</taxon>
        <taxon>Basidiomycota</taxon>
        <taxon>Pucciniomycotina</taxon>
        <taxon>Pucciniomycetes</taxon>
        <taxon>Pucciniales</taxon>
        <taxon>Pucciniaceae</taxon>
        <taxon>Puccinia</taxon>
    </lineage>
</organism>
<evidence type="ECO:0000259" key="2">
    <source>
        <dbReference type="PROSITE" id="PS50275"/>
    </source>
</evidence>
<feature type="domain" description="SAC" evidence="2">
    <location>
        <begin position="284"/>
        <end position="679"/>
    </location>
</feature>
<gene>
    <name evidence="4" type="ORF">PCANC_12622</name>
</gene>
<name>A0A2N5T2V6_9BASI</name>
<comment type="caution">
    <text evidence="4">The sequence shown here is derived from an EMBL/GenBank/DDBJ whole genome shotgun (WGS) entry which is preliminary data.</text>
</comment>
<dbReference type="Pfam" id="PF02383">
    <property type="entry name" value="Syja_N"/>
    <property type="match status" value="1"/>
</dbReference>
<feature type="domain" description="HSac2" evidence="3">
    <location>
        <begin position="750"/>
        <end position="931"/>
    </location>
</feature>
<keyword evidence="5" id="KW-1185">Reference proteome</keyword>
<dbReference type="STRING" id="200324.A0A2N5T2V6"/>
<protein>
    <recommendedName>
        <fullName evidence="6">SAC domain-containing protein</fullName>
    </recommendedName>
</protein>
<dbReference type="GO" id="GO:0043812">
    <property type="term" value="F:phosphatidylinositol-4-phosphate phosphatase activity"/>
    <property type="evidence" value="ECO:0007669"/>
    <property type="project" value="TreeGrafter"/>
</dbReference>
<dbReference type="Proteomes" id="UP000235388">
    <property type="component" value="Unassembled WGS sequence"/>
</dbReference>